<feature type="region of interest" description="Disordered" evidence="1">
    <location>
        <begin position="389"/>
        <end position="454"/>
    </location>
</feature>
<feature type="compositionally biased region" description="Polar residues" evidence="1">
    <location>
        <begin position="250"/>
        <end position="259"/>
    </location>
</feature>
<accession>A0A0F7SJZ2</accession>
<evidence type="ECO:0000313" key="2">
    <source>
        <dbReference type="EMBL" id="CDZ97262.1"/>
    </source>
</evidence>
<feature type="compositionally biased region" description="Basic and acidic residues" evidence="1">
    <location>
        <begin position="407"/>
        <end position="416"/>
    </location>
</feature>
<feature type="compositionally biased region" description="Basic residues" evidence="1">
    <location>
        <begin position="75"/>
        <end position="85"/>
    </location>
</feature>
<feature type="compositionally biased region" description="Basic and acidic residues" evidence="1">
    <location>
        <begin position="98"/>
        <end position="111"/>
    </location>
</feature>
<reference evidence="2" key="1">
    <citation type="submission" date="2014-08" db="EMBL/GenBank/DDBJ databases">
        <authorList>
            <person name="Sharma Rahul"/>
            <person name="Thines Marco"/>
        </authorList>
    </citation>
    <scope>NUCLEOTIDE SEQUENCE</scope>
</reference>
<organism evidence="2">
    <name type="scientific">Phaffia rhodozyma</name>
    <name type="common">Yeast</name>
    <name type="synonym">Xanthophyllomyces dendrorhous</name>
    <dbReference type="NCBI Taxonomy" id="264483"/>
    <lineage>
        <taxon>Eukaryota</taxon>
        <taxon>Fungi</taxon>
        <taxon>Dikarya</taxon>
        <taxon>Basidiomycota</taxon>
        <taxon>Agaricomycotina</taxon>
        <taxon>Tremellomycetes</taxon>
        <taxon>Cystofilobasidiales</taxon>
        <taxon>Mrakiaceae</taxon>
        <taxon>Phaffia</taxon>
    </lineage>
</organism>
<proteinExistence type="predicted"/>
<feature type="region of interest" description="Disordered" evidence="1">
    <location>
        <begin position="75"/>
        <end position="111"/>
    </location>
</feature>
<name>A0A0F7SJZ2_PHARH</name>
<feature type="region of interest" description="Disordered" evidence="1">
    <location>
        <begin position="309"/>
        <end position="347"/>
    </location>
</feature>
<feature type="compositionally biased region" description="Basic residues" evidence="1">
    <location>
        <begin position="231"/>
        <end position="243"/>
    </location>
</feature>
<feature type="region of interest" description="Disordered" evidence="1">
    <location>
        <begin position="1"/>
        <end position="45"/>
    </location>
</feature>
<protein>
    <submittedName>
        <fullName evidence="2">Uncharacterized protein</fullName>
    </submittedName>
</protein>
<feature type="compositionally biased region" description="Basic and acidic residues" evidence="1">
    <location>
        <begin position="563"/>
        <end position="574"/>
    </location>
</feature>
<feature type="region of interest" description="Disordered" evidence="1">
    <location>
        <begin position="193"/>
        <end position="259"/>
    </location>
</feature>
<dbReference type="EMBL" id="LN483167">
    <property type="protein sequence ID" value="CDZ97262.1"/>
    <property type="molecule type" value="Genomic_DNA"/>
</dbReference>
<evidence type="ECO:0000256" key="1">
    <source>
        <dbReference type="SAM" id="MobiDB-lite"/>
    </source>
</evidence>
<feature type="region of interest" description="Disordered" evidence="1">
    <location>
        <begin position="563"/>
        <end position="582"/>
    </location>
</feature>
<dbReference type="AlphaFoldDB" id="A0A0F7SJZ2"/>
<feature type="compositionally biased region" description="Low complexity" evidence="1">
    <location>
        <begin position="620"/>
        <end position="632"/>
    </location>
</feature>
<sequence>MEAQERHSPEPILEETFLPQPSDLQLGSHHPTHHPHLDPDDTSSSSLLHELTSEQADLLKVQLQLHSYQQQRLHLHQHLHHHQHPHPFSLDDDEDDEEHNRSPLEHHHHHEDVLRIHPNDTGISTQDLAPTSGLHHLDFGHPVEFADGQGLQIHSHQPIYEDPTGGPYHLSQPFDLSSSSLSFGHADLTDNVHSHHSHQLYPPHPDHHLSVQPVASSSTSSIEDTQPSGPIKKKIGRPGRKKSGAISVDHVSNVSSEETSMGTAIGHVMGASAKIIKPTGGSTTGPGPTKRLRTVASLGDDMEKIEKLRAQGRERQRRKRERDRARAAGLSVEPENTAPKSISGQNFELDRDLESSLTMSLYHPVQSAPHSSPPSDSTTASLLATSQNNQPTLESGLPPIDPPPIFRLHDHDDRRQTTNGQPSTHLHIPQPSHPDPSPLSADLDPCTHAPAQAHPNKILDDQGMLQGLDDLSRSGIRVLEEHMSAGNNRGELVDIQQCLERVHTQRNKVEEPNKDEEHTIQSMAPAQVADALGGGIRLSVGSDLALTDGKALDRVVPIEKVDEERKDRCQEDGRSAQSPKIDSALTLDEWDISIDLGLDRHLSSSPSRSDESLNGNIHPQSDGSGNQNGNGNEDSTRVYHASLRVKGTTILGGQDGLHVEGLHAQDGDHPEGLLEMTPSSSIPLLPYFCSG</sequence>
<feature type="region of interest" description="Disordered" evidence="1">
    <location>
        <begin position="602"/>
        <end position="635"/>
    </location>
</feature>